<evidence type="ECO:0000313" key="7">
    <source>
        <dbReference type="Proteomes" id="UP000198654"/>
    </source>
</evidence>
<dbReference type="Pfam" id="PF00293">
    <property type="entry name" value="NUDIX"/>
    <property type="match status" value="1"/>
</dbReference>
<dbReference type="AlphaFoldDB" id="A0A1G9GRL0"/>
<dbReference type="PANTHER" id="PTHR43222:SF2">
    <property type="entry name" value="NUDIX HYDROLASE 23, CHLOROPLASTIC"/>
    <property type="match status" value="1"/>
</dbReference>
<dbReference type="Gene3D" id="3.90.79.10">
    <property type="entry name" value="Nucleoside Triphosphate Pyrophosphohydrolase"/>
    <property type="match status" value="1"/>
</dbReference>
<evidence type="ECO:0000256" key="2">
    <source>
        <dbReference type="ARBA" id="ARBA00022801"/>
    </source>
</evidence>
<accession>A0A1G9GRL0</accession>
<keyword evidence="3" id="KW-0460">Magnesium</keyword>
<evidence type="ECO:0000256" key="4">
    <source>
        <dbReference type="RuleBase" id="RU003476"/>
    </source>
</evidence>
<dbReference type="PANTHER" id="PTHR43222">
    <property type="entry name" value="NUDIX HYDROLASE 23"/>
    <property type="match status" value="1"/>
</dbReference>
<evidence type="ECO:0000256" key="3">
    <source>
        <dbReference type="ARBA" id="ARBA00022842"/>
    </source>
</evidence>
<organism evidence="6 7">
    <name type="scientific">Modicisalibacter muralis</name>
    <dbReference type="NCBI Taxonomy" id="119000"/>
    <lineage>
        <taxon>Bacteria</taxon>
        <taxon>Pseudomonadati</taxon>
        <taxon>Pseudomonadota</taxon>
        <taxon>Gammaproteobacteria</taxon>
        <taxon>Oceanospirillales</taxon>
        <taxon>Halomonadaceae</taxon>
        <taxon>Modicisalibacter</taxon>
    </lineage>
</organism>
<name>A0A1G9GRL0_9GAMM</name>
<dbReference type="STRING" id="119000.SAMN05661010_00807"/>
<protein>
    <submittedName>
        <fullName evidence="6">ADP-ribose pyrophosphatase YjhB, NUDIX family</fullName>
    </submittedName>
</protein>
<dbReference type="RefSeq" id="WP_089725693.1">
    <property type="nucleotide sequence ID" value="NZ_FNGI01000001.1"/>
</dbReference>
<dbReference type="GO" id="GO:0016787">
    <property type="term" value="F:hydrolase activity"/>
    <property type="evidence" value="ECO:0007669"/>
    <property type="project" value="UniProtKB-KW"/>
</dbReference>
<comment type="similarity">
    <text evidence="4">Belongs to the Nudix hydrolase family.</text>
</comment>
<dbReference type="InterPro" id="IPR000086">
    <property type="entry name" value="NUDIX_hydrolase_dom"/>
</dbReference>
<dbReference type="PRINTS" id="PR00502">
    <property type="entry name" value="NUDIXFAMILY"/>
</dbReference>
<dbReference type="Proteomes" id="UP000198654">
    <property type="component" value="Unassembled WGS sequence"/>
</dbReference>
<dbReference type="InterPro" id="IPR015797">
    <property type="entry name" value="NUDIX_hydrolase-like_dom_sf"/>
</dbReference>
<dbReference type="PROSITE" id="PS00893">
    <property type="entry name" value="NUDIX_BOX"/>
    <property type="match status" value="1"/>
</dbReference>
<evidence type="ECO:0000256" key="1">
    <source>
        <dbReference type="ARBA" id="ARBA00001946"/>
    </source>
</evidence>
<dbReference type="OrthoDB" id="542521at2"/>
<keyword evidence="2 4" id="KW-0378">Hydrolase</keyword>
<comment type="cofactor">
    <cofactor evidence="1">
        <name>Mg(2+)</name>
        <dbReference type="ChEBI" id="CHEBI:18420"/>
    </cofactor>
</comment>
<dbReference type="SUPFAM" id="SSF55811">
    <property type="entry name" value="Nudix"/>
    <property type="match status" value="1"/>
</dbReference>
<dbReference type="EMBL" id="FNGI01000001">
    <property type="protein sequence ID" value="SDL03242.1"/>
    <property type="molecule type" value="Genomic_DNA"/>
</dbReference>
<dbReference type="Gene3D" id="2.20.70.10">
    <property type="match status" value="1"/>
</dbReference>
<dbReference type="InterPro" id="IPR020084">
    <property type="entry name" value="NUDIX_hydrolase_CS"/>
</dbReference>
<dbReference type="PROSITE" id="PS51462">
    <property type="entry name" value="NUDIX"/>
    <property type="match status" value="1"/>
</dbReference>
<evidence type="ECO:0000259" key="5">
    <source>
        <dbReference type="PROSITE" id="PS51462"/>
    </source>
</evidence>
<dbReference type="InterPro" id="IPR029401">
    <property type="entry name" value="Nudix_N"/>
</dbReference>
<gene>
    <name evidence="6" type="ORF">SAMN05661010_00807</name>
</gene>
<keyword evidence="7" id="KW-1185">Reference proteome</keyword>
<reference evidence="6 7" key="1">
    <citation type="submission" date="2016-10" db="EMBL/GenBank/DDBJ databases">
        <authorList>
            <person name="de Groot N.N."/>
        </authorList>
    </citation>
    <scope>NUCLEOTIDE SEQUENCE [LARGE SCALE GENOMIC DNA]</scope>
    <source>
        <strain evidence="6 7">DSM 14789</strain>
    </source>
</reference>
<evidence type="ECO:0000313" key="6">
    <source>
        <dbReference type="EMBL" id="SDL03242.1"/>
    </source>
</evidence>
<sequence length="185" mass="21006">MENYCRRCGHHPLTRGVLPGDAHERDYCGHCGHVVYDNPRVIAGAILEREGRLLLCQRGIPPRVGTWTLPAGFMERGESVEEAAHREVWEETGIDADILTPYSIFSVPPTNELYIIYRARLRAWNDAPGHETQAVGWFQAEEIPWDAIFYPAIHQILERYINEHAGGAYGIYSGSMDNGTIHFMR</sequence>
<dbReference type="InterPro" id="IPR020476">
    <property type="entry name" value="Nudix_hydrolase"/>
</dbReference>
<proteinExistence type="inferred from homology"/>
<feature type="domain" description="Nudix hydrolase" evidence="5">
    <location>
        <begin position="38"/>
        <end position="160"/>
    </location>
</feature>
<dbReference type="Pfam" id="PF14803">
    <property type="entry name" value="Zn_ribbon_Nudix"/>
    <property type="match status" value="1"/>
</dbReference>